<comment type="caution">
    <text evidence="4">The sequence shown here is derived from an EMBL/GenBank/DDBJ whole genome shotgun (WGS) entry which is preliminary data.</text>
</comment>
<proteinExistence type="predicted"/>
<feature type="domain" description="Alpha-macroglobulin-like TED" evidence="3">
    <location>
        <begin position="3"/>
        <end position="39"/>
    </location>
</feature>
<dbReference type="GO" id="GO:0005615">
    <property type="term" value="C:extracellular space"/>
    <property type="evidence" value="ECO:0007669"/>
    <property type="project" value="InterPro"/>
</dbReference>
<dbReference type="Gene3D" id="1.50.10.20">
    <property type="match status" value="1"/>
</dbReference>
<keyword evidence="2" id="KW-0882">Thioester bond</keyword>
<dbReference type="EMBL" id="BARS01013987">
    <property type="protein sequence ID" value="GAF88843.1"/>
    <property type="molecule type" value="Genomic_DNA"/>
</dbReference>
<accession>X0T5Q6</accession>
<dbReference type="InterPro" id="IPR050473">
    <property type="entry name" value="A2M/Complement_sys"/>
</dbReference>
<gene>
    <name evidence="4" type="ORF">S01H1_23910</name>
</gene>
<dbReference type="InterPro" id="IPR011626">
    <property type="entry name" value="Alpha-macroglobulin_TED"/>
</dbReference>
<organism evidence="4">
    <name type="scientific">marine sediment metagenome</name>
    <dbReference type="NCBI Taxonomy" id="412755"/>
    <lineage>
        <taxon>unclassified sequences</taxon>
        <taxon>metagenomes</taxon>
        <taxon>ecological metagenomes</taxon>
    </lineage>
</organism>
<keyword evidence="1" id="KW-0732">Signal</keyword>
<dbReference type="PANTHER" id="PTHR11412:SF136">
    <property type="entry name" value="CD109 ANTIGEN"/>
    <property type="match status" value="1"/>
</dbReference>
<sequence>GDAFNASRAAKWLVSRRNAYGGYGSTQDTVVALQALTEYSTGARADVDLRITITTAGEERELRIRQDNFDVLQVVEVPINEEIRINVEGKGEAIAQVVKRFNLPRAE</sequence>
<evidence type="ECO:0000256" key="1">
    <source>
        <dbReference type="ARBA" id="ARBA00022729"/>
    </source>
</evidence>
<evidence type="ECO:0000313" key="4">
    <source>
        <dbReference type="EMBL" id="GAF88843.1"/>
    </source>
</evidence>
<feature type="non-terminal residue" evidence="4">
    <location>
        <position position="107"/>
    </location>
</feature>
<protein>
    <recommendedName>
        <fullName evidence="3">Alpha-macroglobulin-like TED domain-containing protein</fullName>
    </recommendedName>
</protein>
<reference evidence="4" key="1">
    <citation type="journal article" date="2014" name="Front. Microbiol.">
        <title>High frequency of phylogenetically diverse reductive dehalogenase-homologous genes in deep subseafloor sedimentary metagenomes.</title>
        <authorList>
            <person name="Kawai M."/>
            <person name="Futagami T."/>
            <person name="Toyoda A."/>
            <person name="Takaki Y."/>
            <person name="Nishi S."/>
            <person name="Hori S."/>
            <person name="Arai W."/>
            <person name="Tsubouchi T."/>
            <person name="Morono Y."/>
            <person name="Uchiyama I."/>
            <person name="Ito T."/>
            <person name="Fujiyama A."/>
            <person name="Inagaki F."/>
            <person name="Takami H."/>
        </authorList>
    </citation>
    <scope>NUCLEOTIDE SEQUENCE</scope>
    <source>
        <strain evidence="4">Expedition CK06-06</strain>
    </source>
</reference>
<dbReference type="PANTHER" id="PTHR11412">
    <property type="entry name" value="MACROGLOBULIN / COMPLEMENT"/>
    <property type="match status" value="1"/>
</dbReference>
<dbReference type="SUPFAM" id="SSF48239">
    <property type="entry name" value="Terpenoid cyclases/Protein prenyltransferases"/>
    <property type="match status" value="1"/>
</dbReference>
<evidence type="ECO:0000259" key="3">
    <source>
        <dbReference type="Pfam" id="PF07678"/>
    </source>
</evidence>
<feature type="non-terminal residue" evidence="4">
    <location>
        <position position="1"/>
    </location>
</feature>
<name>X0T5Q6_9ZZZZ</name>
<dbReference type="AlphaFoldDB" id="X0T5Q6"/>
<evidence type="ECO:0000256" key="2">
    <source>
        <dbReference type="ARBA" id="ARBA00022966"/>
    </source>
</evidence>
<dbReference type="Pfam" id="PF07678">
    <property type="entry name" value="TED_complement"/>
    <property type="match status" value="1"/>
</dbReference>
<dbReference type="InterPro" id="IPR008930">
    <property type="entry name" value="Terpenoid_cyclase/PrenylTrfase"/>
</dbReference>